<dbReference type="RefSeq" id="WP_345640686.1">
    <property type="nucleotide sequence ID" value="NZ_BAABLY010000004.1"/>
</dbReference>
<feature type="transmembrane region" description="Helical" evidence="2">
    <location>
        <begin position="6"/>
        <end position="27"/>
    </location>
</feature>
<keyword evidence="2" id="KW-0812">Transmembrane</keyword>
<sequence>MFAPGSGSVAVVVVVAVALLVVVAVLVSPAGRRAAVAALGSVGRWPALIRAEMRGDAPLSDGRTDTADDRRFDTTPEMPAVRAEPLPPTSTFPQVRRPGR</sequence>
<protein>
    <recommendedName>
        <fullName evidence="5">Secreted protein</fullName>
    </recommendedName>
</protein>
<keyword evidence="2" id="KW-1133">Transmembrane helix</keyword>
<evidence type="ECO:0000256" key="1">
    <source>
        <dbReference type="SAM" id="MobiDB-lite"/>
    </source>
</evidence>
<keyword evidence="4" id="KW-1185">Reference proteome</keyword>
<feature type="compositionally biased region" description="Basic and acidic residues" evidence="1">
    <location>
        <begin position="62"/>
        <end position="74"/>
    </location>
</feature>
<evidence type="ECO:0000313" key="3">
    <source>
        <dbReference type="EMBL" id="MEQ3540992.1"/>
    </source>
</evidence>
<gene>
    <name evidence="3" type="ORF">WHI96_19460</name>
</gene>
<evidence type="ECO:0000256" key="2">
    <source>
        <dbReference type="SAM" id="Phobius"/>
    </source>
</evidence>
<accession>A0ABV1K0V8</accession>
<dbReference type="Proteomes" id="UP001464923">
    <property type="component" value="Unassembled WGS sequence"/>
</dbReference>
<dbReference type="EMBL" id="JBEDNP010000011">
    <property type="protein sequence ID" value="MEQ3540992.1"/>
    <property type="molecule type" value="Genomic_DNA"/>
</dbReference>
<keyword evidence="2" id="KW-0472">Membrane</keyword>
<organism evidence="3 4">
    <name type="scientific">Pseudonocardia tropica</name>
    <dbReference type="NCBI Taxonomy" id="681289"/>
    <lineage>
        <taxon>Bacteria</taxon>
        <taxon>Bacillati</taxon>
        <taxon>Actinomycetota</taxon>
        <taxon>Actinomycetes</taxon>
        <taxon>Pseudonocardiales</taxon>
        <taxon>Pseudonocardiaceae</taxon>
        <taxon>Pseudonocardia</taxon>
    </lineage>
</organism>
<proteinExistence type="predicted"/>
<comment type="caution">
    <text evidence="3">The sequence shown here is derived from an EMBL/GenBank/DDBJ whole genome shotgun (WGS) entry which is preliminary data.</text>
</comment>
<feature type="region of interest" description="Disordered" evidence="1">
    <location>
        <begin position="54"/>
        <end position="100"/>
    </location>
</feature>
<evidence type="ECO:0000313" key="4">
    <source>
        <dbReference type="Proteomes" id="UP001464923"/>
    </source>
</evidence>
<evidence type="ECO:0008006" key="5">
    <source>
        <dbReference type="Google" id="ProtNLM"/>
    </source>
</evidence>
<name>A0ABV1K0V8_9PSEU</name>
<reference evidence="3 4" key="1">
    <citation type="submission" date="2024-03" db="EMBL/GenBank/DDBJ databases">
        <title>Draft genome sequence of Pseudonocardia tropica JCM 19149.</title>
        <authorList>
            <person name="Butdee W."/>
            <person name="Duangmal K."/>
        </authorList>
    </citation>
    <scope>NUCLEOTIDE SEQUENCE [LARGE SCALE GENOMIC DNA]</scope>
    <source>
        <strain evidence="3 4">JCM 19149</strain>
    </source>
</reference>